<feature type="compositionally biased region" description="Polar residues" evidence="1">
    <location>
        <begin position="56"/>
        <end position="66"/>
    </location>
</feature>
<accession>A0AAN6EK31</accession>
<evidence type="ECO:0000313" key="2">
    <source>
        <dbReference type="EMBL" id="KAJ8986613.1"/>
    </source>
</evidence>
<dbReference type="EMBL" id="JAJGCB010000034">
    <property type="protein sequence ID" value="KAJ8986613.1"/>
    <property type="molecule type" value="Genomic_DNA"/>
</dbReference>
<evidence type="ECO:0000313" key="3">
    <source>
        <dbReference type="Proteomes" id="UP001161757"/>
    </source>
</evidence>
<feature type="compositionally biased region" description="Basic and acidic residues" evidence="1">
    <location>
        <begin position="144"/>
        <end position="156"/>
    </location>
</feature>
<feature type="region of interest" description="Disordered" evidence="1">
    <location>
        <begin position="1"/>
        <end position="271"/>
    </location>
</feature>
<sequence length="601" mass="66044">MLASPPKRRKIGSPEPDIDATGHAAKPKPTTPTRASYLSPTKSSLARSHPHLLNQAKPQGTSTSRGKSLREEILHKDPSAAAQHETNANVRPQVDHSKDGLDTTITAENEVNHGDITRNKTTGTVNTKQSPVQASSPFKNRNSTHPDRPNRGKLNDETLPPLTTPALVRRGESRRVPAHAPSHEPELPPTPVQLGLSPAPDKPRGLTSSSSPRRSLTGSGKSRRRTRGSLVTSSPLKPKARPPAVARNEGSSDEHDEVAEAQESEIDLRHEGDISIEVKERQSSLRSLREKLQQLRTGNDLLETLIEHGGDLSTGDVSILEESYLDGIPQEDDLRFPKDMTITHLTLFAPGNLQLHSRTELRQEDGRPKAVHYLTVTAPPPWLPDVFSFSFEVVVDTENVAVEHLQLLGRSEKRGPSSTMTSISQWLSARLENPLHRRDVGGLIWAIGKYFGVMVERAKVFRRLDTFYKSLDTENPDNIQQDEAEELSQDDTVDLSRWMHKSQLQLPVAARSVGTGRPPCKPSIMLVWDIELDWTGSITSFPSISVGGVSTKAEARLKDVFSSLLPLKGVTSAVDGVWKLAHGDYENQELLKKTAGKTPAA</sequence>
<feature type="compositionally biased region" description="Basic and acidic residues" evidence="1">
    <location>
        <begin position="169"/>
        <end position="186"/>
    </location>
</feature>
<feature type="compositionally biased region" description="Basic and acidic residues" evidence="1">
    <location>
        <begin position="68"/>
        <end position="78"/>
    </location>
</feature>
<dbReference type="Proteomes" id="UP001161757">
    <property type="component" value="Unassembled WGS sequence"/>
</dbReference>
<dbReference type="AlphaFoldDB" id="A0AAN6EK31"/>
<organism evidence="2 3">
    <name type="scientific">Exophiala dermatitidis</name>
    <name type="common">Black yeast-like fungus</name>
    <name type="synonym">Wangiella dermatitidis</name>
    <dbReference type="NCBI Taxonomy" id="5970"/>
    <lineage>
        <taxon>Eukaryota</taxon>
        <taxon>Fungi</taxon>
        <taxon>Dikarya</taxon>
        <taxon>Ascomycota</taxon>
        <taxon>Pezizomycotina</taxon>
        <taxon>Eurotiomycetes</taxon>
        <taxon>Chaetothyriomycetidae</taxon>
        <taxon>Chaetothyriales</taxon>
        <taxon>Herpotrichiellaceae</taxon>
        <taxon>Exophiala</taxon>
    </lineage>
</organism>
<protein>
    <submittedName>
        <fullName evidence="2">Uncharacterized protein</fullName>
    </submittedName>
</protein>
<feature type="compositionally biased region" description="Polar residues" evidence="1">
    <location>
        <begin position="119"/>
        <end position="143"/>
    </location>
</feature>
<feature type="compositionally biased region" description="Low complexity" evidence="1">
    <location>
        <begin position="205"/>
        <end position="220"/>
    </location>
</feature>
<feature type="compositionally biased region" description="Polar residues" evidence="1">
    <location>
        <begin position="31"/>
        <end position="46"/>
    </location>
</feature>
<name>A0AAN6EK31_EXODE</name>
<proteinExistence type="predicted"/>
<evidence type="ECO:0000256" key="1">
    <source>
        <dbReference type="SAM" id="MobiDB-lite"/>
    </source>
</evidence>
<gene>
    <name evidence="2" type="ORF">HRR80_009333</name>
</gene>
<feature type="compositionally biased region" description="Acidic residues" evidence="1">
    <location>
        <begin position="254"/>
        <end position="265"/>
    </location>
</feature>
<comment type="caution">
    <text evidence="2">The sequence shown here is derived from an EMBL/GenBank/DDBJ whole genome shotgun (WGS) entry which is preliminary data.</text>
</comment>
<feature type="compositionally biased region" description="Basic residues" evidence="1">
    <location>
        <begin position="1"/>
        <end position="11"/>
    </location>
</feature>
<reference evidence="2" key="1">
    <citation type="submission" date="2023-01" db="EMBL/GenBank/DDBJ databases">
        <title>Exophiala dermititidis isolated from Cystic Fibrosis Patient.</title>
        <authorList>
            <person name="Kurbessoian T."/>
            <person name="Crocker A."/>
            <person name="Murante D."/>
            <person name="Hogan D.A."/>
            <person name="Stajich J.E."/>
        </authorList>
    </citation>
    <scope>NUCLEOTIDE SEQUENCE</scope>
    <source>
        <strain evidence="2">Ex8</strain>
    </source>
</reference>